<dbReference type="PROSITE" id="PS51352">
    <property type="entry name" value="THIOREDOXIN_2"/>
    <property type="match status" value="1"/>
</dbReference>
<evidence type="ECO:0000259" key="3">
    <source>
        <dbReference type="PROSITE" id="PS51352"/>
    </source>
</evidence>
<dbReference type="InterPro" id="IPR036249">
    <property type="entry name" value="Thioredoxin-like_sf"/>
</dbReference>
<feature type="domain" description="Thioredoxin" evidence="3">
    <location>
        <begin position="20"/>
        <end position="171"/>
    </location>
</feature>
<protein>
    <recommendedName>
        <fullName evidence="3">Thioredoxin domain-containing protein</fullName>
    </recommendedName>
</protein>
<evidence type="ECO:0000313" key="4">
    <source>
        <dbReference type="EMBL" id="VAV95575.1"/>
    </source>
</evidence>
<dbReference type="SUPFAM" id="SSF52833">
    <property type="entry name" value="Thioredoxin-like"/>
    <property type="match status" value="1"/>
</dbReference>
<dbReference type="InterPro" id="IPR017937">
    <property type="entry name" value="Thioredoxin_CS"/>
</dbReference>
<accession>A0A3B0SL20</accession>
<proteinExistence type="predicted"/>
<gene>
    <name evidence="4" type="ORF">MNBD_ALPHA08-1470</name>
</gene>
<comment type="subcellular location">
    <subcellularLocation>
        <location evidence="1">Cell envelope</location>
    </subcellularLocation>
</comment>
<name>A0A3B0SL20_9ZZZZ</name>
<dbReference type="InterPro" id="IPR050553">
    <property type="entry name" value="Thioredoxin_ResA/DsbE_sf"/>
</dbReference>
<dbReference type="CDD" id="cd02966">
    <property type="entry name" value="TlpA_like_family"/>
    <property type="match status" value="1"/>
</dbReference>
<sequence length="171" mass="19106">MARIISFFLVGLLFSANANFASAEPLSLLTKPAAVQGAQVPAQALNNRPVVVTFFASWCPPCTDEFAALNEIRQEFPTDKLTIVAVNLFEKWGGNDNPQRMSRFLKRTKPEFYVIDGSKRIQQAFGNIERIPTLVVYDRQGKEVWRFVHKQGATKMSATAKDIRSALSALK</sequence>
<dbReference type="EMBL" id="UOEC01000128">
    <property type="protein sequence ID" value="VAV95575.1"/>
    <property type="molecule type" value="Genomic_DNA"/>
</dbReference>
<dbReference type="Pfam" id="PF08534">
    <property type="entry name" value="Redoxin"/>
    <property type="match status" value="1"/>
</dbReference>
<dbReference type="PROSITE" id="PS00194">
    <property type="entry name" value="THIOREDOXIN_1"/>
    <property type="match status" value="1"/>
</dbReference>
<dbReference type="InterPro" id="IPR013740">
    <property type="entry name" value="Redoxin"/>
</dbReference>
<dbReference type="PANTHER" id="PTHR42852">
    <property type="entry name" value="THIOL:DISULFIDE INTERCHANGE PROTEIN DSBE"/>
    <property type="match status" value="1"/>
</dbReference>
<dbReference type="Gene3D" id="3.40.30.10">
    <property type="entry name" value="Glutaredoxin"/>
    <property type="match status" value="1"/>
</dbReference>
<dbReference type="GO" id="GO:0030313">
    <property type="term" value="C:cell envelope"/>
    <property type="evidence" value="ECO:0007669"/>
    <property type="project" value="UniProtKB-SubCell"/>
</dbReference>
<dbReference type="PANTHER" id="PTHR42852:SF18">
    <property type="entry name" value="CHROMOSOME UNDETERMINED SCAFFOLD_47, WHOLE GENOME SHOTGUN SEQUENCE"/>
    <property type="match status" value="1"/>
</dbReference>
<organism evidence="4">
    <name type="scientific">hydrothermal vent metagenome</name>
    <dbReference type="NCBI Taxonomy" id="652676"/>
    <lineage>
        <taxon>unclassified sequences</taxon>
        <taxon>metagenomes</taxon>
        <taxon>ecological metagenomes</taxon>
    </lineage>
</organism>
<keyword evidence="2" id="KW-0201">Cytochrome c-type biogenesis</keyword>
<dbReference type="GO" id="GO:0016491">
    <property type="term" value="F:oxidoreductase activity"/>
    <property type="evidence" value="ECO:0007669"/>
    <property type="project" value="InterPro"/>
</dbReference>
<dbReference type="GO" id="GO:0017004">
    <property type="term" value="P:cytochrome complex assembly"/>
    <property type="evidence" value="ECO:0007669"/>
    <property type="project" value="UniProtKB-KW"/>
</dbReference>
<dbReference type="InterPro" id="IPR013766">
    <property type="entry name" value="Thioredoxin_domain"/>
</dbReference>
<reference evidence="4" key="1">
    <citation type="submission" date="2018-06" db="EMBL/GenBank/DDBJ databases">
        <authorList>
            <person name="Zhirakovskaya E."/>
        </authorList>
    </citation>
    <scope>NUCLEOTIDE SEQUENCE</scope>
</reference>
<evidence type="ECO:0000256" key="2">
    <source>
        <dbReference type="ARBA" id="ARBA00022748"/>
    </source>
</evidence>
<dbReference type="AlphaFoldDB" id="A0A3B0SL20"/>
<evidence type="ECO:0000256" key="1">
    <source>
        <dbReference type="ARBA" id="ARBA00004196"/>
    </source>
</evidence>